<dbReference type="CDD" id="cd14488">
    <property type="entry name" value="CBM6-CBM35-CBM36_like_2"/>
    <property type="match status" value="1"/>
</dbReference>
<accession>A0ABU7SAL6</accession>
<keyword evidence="7" id="KW-1185">Reference proteome</keyword>
<dbReference type="PANTHER" id="PTHR30417:SF1">
    <property type="entry name" value="N-ACETYLMURAMOYL-L-ALANINE AMIDASE AMID"/>
    <property type="match status" value="1"/>
</dbReference>
<evidence type="ECO:0000313" key="6">
    <source>
        <dbReference type="EMBL" id="MEE6306985.1"/>
    </source>
</evidence>
<dbReference type="GO" id="GO:0008745">
    <property type="term" value="F:N-acetylmuramoyl-L-alanine amidase activity"/>
    <property type="evidence" value="ECO:0007669"/>
    <property type="project" value="UniProtKB-EC"/>
</dbReference>
<dbReference type="Gene3D" id="1.10.530.10">
    <property type="match status" value="1"/>
</dbReference>
<dbReference type="EMBL" id="JAZGQL010000005">
    <property type="protein sequence ID" value="MEE6306985.1"/>
    <property type="molecule type" value="Genomic_DNA"/>
</dbReference>
<dbReference type="SMART" id="SM00644">
    <property type="entry name" value="Ami_2"/>
    <property type="match status" value="1"/>
</dbReference>
<dbReference type="Proteomes" id="UP001339911">
    <property type="component" value="Unassembled WGS sequence"/>
</dbReference>
<dbReference type="InterPro" id="IPR036505">
    <property type="entry name" value="Amidase/PGRP_sf"/>
</dbReference>
<organism evidence="6 7">
    <name type="scientific">Plantactinospora veratri</name>
    <dbReference type="NCBI Taxonomy" id="1436122"/>
    <lineage>
        <taxon>Bacteria</taxon>
        <taxon>Bacillati</taxon>
        <taxon>Actinomycetota</taxon>
        <taxon>Actinomycetes</taxon>
        <taxon>Micromonosporales</taxon>
        <taxon>Micromonosporaceae</taxon>
        <taxon>Plantactinospora</taxon>
    </lineage>
</organism>
<evidence type="ECO:0000256" key="2">
    <source>
        <dbReference type="ARBA" id="ARBA00011901"/>
    </source>
</evidence>
<name>A0ABU7SAL6_9ACTN</name>
<evidence type="ECO:0000259" key="5">
    <source>
        <dbReference type="SMART" id="SM00644"/>
    </source>
</evidence>
<comment type="catalytic activity">
    <reaction evidence="1">
        <text>Hydrolyzes the link between N-acetylmuramoyl residues and L-amino acid residues in certain cell-wall glycopeptides.</text>
        <dbReference type="EC" id="3.5.1.28"/>
    </reaction>
</comment>
<dbReference type="InterPro" id="IPR002502">
    <property type="entry name" value="Amidase_domain"/>
</dbReference>
<keyword evidence="3 6" id="KW-0378">Hydrolase</keyword>
<comment type="caution">
    <text evidence="6">The sequence shown here is derived from an EMBL/GenBank/DDBJ whole genome shotgun (WGS) entry which is preliminary data.</text>
</comment>
<sequence>MTERNPQPRASHLLGATLIASLAIGLTGQPALAGRPGADLPAAPGPATVTGTLAAAFDTAATRYDVPRDLLVALGYAETHLDGHAGAPSASGGYGVMHLTSNPKLHTLDEAAALTGLGRDTLRGDSAANVTGAAAVLRSYADAAGLTTAQRRDVNRWYGQVVRYGGASTPAVARLYADTVYDLLGSGLDASTAEGPVRVPARKVAPDRGALRDVAPLGSPDGMGIMSTDYGPAAWAPAHSANYTVANRESTYPINYVVIHVTQGSYAGSISWFQNPASQVSAHYTIRSSDGAVTQSVREKDVAWHAGNWTYNTQSIGIEHEGYVTQPSWFTDAMYRSSAALTRHLCDRYGIPKDRSRIIGHNQVPGATHTDPGPHWNWTYYMQLVTGSTPPPGGWSQTVDNSTAGRFTAGANWGTSTYSSQKQGADYRFADPVESSDPAWYKVNIPETGSYRVDAWYPADPGYNSSAPYIIATTTGNQTVYVDQRSGGGAWRTLGTFTLAAGDANKVAVSRWTGGTGLVIADAIRVTRV</sequence>
<feature type="domain" description="N-acetylmuramoyl-L-alanine amidase" evidence="5">
    <location>
        <begin position="243"/>
        <end position="373"/>
    </location>
</feature>
<dbReference type="SUPFAM" id="SSF55846">
    <property type="entry name" value="N-acetylmuramoyl-L-alanine amidase-like"/>
    <property type="match status" value="1"/>
</dbReference>
<dbReference type="InterPro" id="IPR023346">
    <property type="entry name" value="Lysozyme-like_dom_sf"/>
</dbReference>
<evidence type="ECO:0000256" key="1">
    <source>
        <dbReference type="ARBA" id="ARBA00001561"/>
    </source>
</evidence>
<dbReference type="Pfam" id="PF25275">
    <property type="entry name" value="Golvesin_C"/>
    <property type="match status" value="1"/>
</dbReference>
<dbReference type="EC" id="3.5.1.28" evidence="2"/>
<dbReference type="SUPFAM" id="SSF53955">
    <property type="entry name" value="Lysozyme-like"/>
    <property type="match status" value="1"/>
</dbReference>
<gene>
    <name evidence="6" type="ORF">V1634_09130</name>
</gene>
<evidence type="ECO:0000313" key="7">
    <source>
        <dbReference type="Proteomes" id="UP001339911"/>
    </source>
</evidence>
<dbReference type="Gene3D" id="2.60.120.260">
    <property type="entry name" value="Galactose-binding domain-like"/>
    <property type="match status" value="1"/>
</dbReference>
<dbReference type="PANTHER" id="PTHR30417">
    <property type="entry name" value="N-ACETYLMURAMOYL-L-ALANINE AMIDASE AMID"/>
    <property type="match status" value="1"/>
</dbReference>
<dbReference type="InterPro" id="IPR051206">
    <property type="entry name" value="NAMLAA_amidase_2"/>
</dbReference>
<dbReference type="CDD" id="cd06583">
    <property type="entry name" value="PGRP"/>
    <property type="match status" value="1"/>
</dbReference>
<keyword evidence="4" id="KW-0961">Cell wall biogenesis/degradation</keyword>
<protein>
    <recommendedName>
        <fullName evidence="2">N-acetylmuramoyl-L-alanine amidase</fullName>
        <ecNumber evidence="2">3.5.1.28</ecNumber>
    </recommendedName>
</protein>
<dbReference type="Gene3D" id="3.40.80.10">
    <property type="entry name" value="Peptidoglycan recognition protein-like"/>
    <property type="match status" value="1"/>
</dbReference>
<evidence type="ECO:0000256" key="4">
    <source>
        <dbReference type="ARBA" id="ARBA00023316"/>
    </source>
</evidence>
<evidence type="ECO:0000256" key="3">
    <source>
        <dbReference type="ARBA" id="ARBA00022801"/>
    </source>
</evidence>
<dbReference type="Pfam" id="PF01510">
    <property type="entry name" value="Amidase_2"/>
    <property type="match status" value="1"/>
</dbReference>
<reference evidence="6 7" key="1">
    <citation type="submission" date="2024-01" db="EMBL/GenBank/DDBJ databases">
        <title>Genome insights into Plantactinospora veratri sp. nov.</title>
        <authorList>
            <person name="Wang L."/>
        </authorList>
    </citation>
    <scope>NUCLEOTIDE SEQUENCE [LARGE SCALE GENOMIC DNA]</scope>
    <source>
        <strain evidence="6 7">NEAU-FHS4</strain>
    </source>
</reference>
<proteinExistence type="predicted"/>
<dbReference type="InterPro" id="IPR033803">
    <property type="entry name" value="CBD-like_Golvesin-Xly"/>
</dbReference>